<dbReference type="Proteomes" id="UP000256388">
    <property type="component" value="Unassembled WGS sequence"/>
</dbReference>
<dbReference type="EMBL" id="QUMS01000005">
    <property type="protein sequence ID" value="REG05444.1"/>
    <property type="molecule type" value="Genomic_DNA"/>
</dbReference>
<evidence type="ECO:0000313" key="4">
    <source>
        <dbReference type="Proteomes" id="UP000256388"/>
    </source>
</evidence>
<evidence type="ECO:0000256" key="1">
    <source>
        <dbReference type="SAM" id="SignalP"/>
    </source>
</evidence>
<dbReference type="Pfam" id="PF13529">
    <property type="entry name" value="Peptidase_C39_2"/>
    <property type="match status" value="1"/>
</dbReference>
<feature type="signal peptide" evidence="1">
    <location>
        <begin position="1"/>
        <end position="26"/>
    </location>
</feature>
<dbReference type="Gene3D" id="3.90.70.10">
    <property type="entry name" value="Cysteine proteinases"/>
    <property type="match status" value="1"/>
</dbReference>
<dbReference type="PROSITE" id="PS51257">
    <property type="entry name" value="PROKAR_LIPOPROTEIN"/>
    <property type="match status" value="1"/>
</dbReference>
<dbReference type="AlphaFoldDB" id="A0A3E0A559"/>
<dbReference type="PANTHER" id="PTHR37806:SF1">
    <property type="entry name" value="PEPTIDASE C39-LIKE DOMAIN-CONTAINING PROTEIN"/>
    <property type="match status" value="1"/>
</dbReference>
<name>A0A3E0A559_9CHLR</name>
<dbReference type="PANTHER" id="PTHR37806">
    <property type="entry name" value="LMO0724 PROTEIN"/>
    <property type="match status" value="1"/>
</dbReference>
<evidence type="ECO:0000259" key="2">
    <source>
        <dbReference type="Pfam" id="PF13529"/>
    </source>
</evidence>
<evidence type="ECO:0000313" key="3">
    <source>
        <dbReference type="EMBL" id="REG05444.1"/>
    </source>
</evidence>
<keyword evidence="1" id="KW-0732">Signal</keyword>
<reference evidence="3 4" key="1">
    <citation type="submission" date="2018-08" db="EMBL/GenBank/DDBJ databases">
        <title>Genomic Encyclopedia of Type Strains, Phase IV (KMG-IV): sequencing the most valuable type-strain genomes for metagenomic binning, comparative biology and taxonomic classification.</title>
        <authorList>
            <person name="Goeker M."/>
        </authorList>
    </citation>
    <scope>NUCLEOTIDE SEQUENCE [LARGE SCALE GENOMIC DNA]</scope>
    <source>
        <strain evidence="3 4">DSM 23923</strain>
    </source>
</reference>
<dbReference type="InterPro" id="IPR039564">
    <property type="entry name" value="Peptidase_C39-like"/>
</dbReference>
<dbReference type="OrthoDB" id="163695at2"/>
<keyword evidence="4" id="KW-1185">Reference proteome</keyword>
<feature type="chain" id="PRO_5017721456" evidence="1">
    <location>
        <begin position="27"/>
        <end position="280"/>
    </location>
</feature>
<dbReference type="RefSeq" id="WP_116226110.1">
    <property type="nucleotide sequence ID" value="NZ_AP018437.1"/>
</dbReference>
<sequence length="280" mass="31280">MRLSIALLIAGLLLLSVSCTSNQVPATPTPMLSLDEVVRRTLEAYAQQLAPTLQDGDLVAAPGEDFSMEVTQEPLMETETQVPEITEAENTELPESHYIWNIWGHRQYFPIGCEASAAHDWAWYFGVEINEFNFQMELPVSDNPDLGFVGSVEGPWGQVPPYAYGVHAAPVAQVLRDNYGMTARATKEFTIEEIQREIASGQPVIAWVIGNCVGGIPYEYTDQQGNTVVVAAYEHVVIITGYDEDSLRYMNNGKFYDIQYEYFENSWSVLGNMALYLADE</sequence>
<feature type="domain" description="Peptidase C39-like" evidence="2">
    <location>
        <begin position="109"/>
        <end position="246"/>
    </location>
</feature>
<protein>
    <submittedName>
        <fullName evidence="3">Uncharacterized protein YvpB</fullName>
    </submittedName>
</protein>
<accession>A0A3E0A559</accession>
<gene>
    <name evidence="3" type="ORF">DFR64_2845</name>
</gene>
<proteinExistence type="predicted"/>
<comment type="caution">
    <text evidence="3">The sequence shown here is derived from an EMBL/GenBank/DDBJ whole genome shotgun (WGS) entry which is preliminary data.</text>
</comment>
<organism evidence="3 4">
    <name type="scientific">Pelolinea submarina</name>
    <dbReference type="NCBI Taxonomy" id="913107"/>
    <lineage>
        <taxon>Bacteria</taxon>
        <taxon>Bacillati</taxon>
        <taxon>Chloroflexota</taxon>
        <taxon>Anaerolineae</taxon>
        <taxon>Anaerolineales</taxon>
        <taxon>Anaerolineaceae</taxon>
        <taxon>Pelolinea</taxon>
    </lineage>
</organism>